<dbReference type="RefSeq" id="XP_049316856.1">
    <property type="nucleotide sequence ID" value="XM_049460899.1"/>
</dbReference>
<evidence type="ECO:0000313" key="1">
    <source>
        <dbReference type="Proteomes" id="UP001652620"/>
    </source>
</evidence>
<evidence type="ECO:0000313" key="3">
    <source>
        <dbReference type="RefSeq" id="XP_049316857.1"/>
    </source>
</evidence>
<gene>
    <name evidence="2 3" type="primary">LOC125779535</name>
</gene>
<dbReference type="PROSITE" id="PS51257">
    <property type="entry name" value="PROKAR_LIPOPROTEIN"/>
    <property type="match status" value="1"/>
</dbReference>
<evidence type="ECO:0000313" key="2">
    <source>
        <dbReference type="RefSeq" id="XP_049316856.1"/>
    </source>
</evidence>
<organism evidence="1 3">
    <name type="scientific">Bactrocera dorsalis</name>
    <name type="common">Oriental fruit fly</name>
    <name type="synonym">Dacus dorsalis</name>
    <dbReference type="NCBI Taxonomy" id="27457"/>
    <lineage>
        <taxon>Eukaryota</taxon>
        <taxon>Metazoa</taxon>
        <taxon>Ecdysozoa</taxon>
        <taxon>Arthropoda</taxon>
        <taxon>Hexapoda</taxon>
        <taxon>Insecta</taxon>
        <taxon>Pterygota</taxon>
        <taxon>Neoptera</taxon>
        <taxon>Endopterygota</taxon>
        <taxon>Diptera</taxon>
        <taxon>Brachycera</taxon>
        <taxon>Muscomorpha</taxon>
        <taxon>Tephritoidea</taxon>
        <taxon>Tephritidae</taxon>
        <taxon>Bactrocera</taxon>
        <taxon>Bactrocera</taxon>
    </lineage>
</organism>
<dbReference type="Proteomes" id="UP001652620">
    <property type="component" value="Chromosome 6"/>
</dbReference>
<dbReference type="RefSeq" id="XP_049316857.1">
    <property type="nucleotide sequence ID" value="XM_049460900.1"/>
</dbReference>
<proteinExistence type="predicted"/>
<sequence>MNVMRSETAHCQCRNMSGVLSAATSVSCFVKDFVLVLYTNQVHLPAVAIIPSSVEAFLGNFSPYAFLGVLGKIKHMPSASHIRRVFDGQYAQYFLFLEEDGPSLLGVSAWKRAAILHRKFLDKMIQS</sequence>
<dbReference type="GeneID" id="125779535"/>
<protein>
    <submittedName>
        <fullName evidence="2 3">Uncharacterized protein LOC125779535</fullName>
    </submittedName>
</protein>
<name>A0ABM3K5U2_BACDO</name>
<reference evidence="2 3" key="1">
    <citation type="submission" date="2025-05" db="UniProtKB">
        <authorList>
            <consortium name="RefSeq"/>
        </authorList>
    </citation>
    <scope>IDENTIFICATION</scope>
    <source>
        <tissue evidence="2 3">Adult</tissue>
    </source>
</reference>
<keyword evidence="1" id="KW-1185">Reference proteome</keyword>
<accession>A0ABM3K5U2</accession>